<evidence type="ECO:0000313" key="2">
    <source>
        <dbReference type="EMBL" id="SVA79920.1"/>
    </source>
</evidence>
<name>A0A381YSI6_9ZZZZ</name>
<dbReference type="EMBL" id="UINC01018942">
    <property type="protein sequence ID" value="SVA79920.1"/>
    <property type="molecule type" value="Genomic_DNA"/>
</dbReference>
<organism evidence="2">
    <name type="scientific">marine metagenome</name>
    <dbReference type="NCBI Taxonomy" id="408172"/>
    <lineage>
        <taxon>unclassified sequences</taxon>
        <taxon>metagenomes</taxon>
        <taxon>ecological metagenomes</taxon>
    </lineage>
</organism>
<protein>
    <submittedName>
        <fullName evidence="2">Uncharacterized protein</fullName>
    </submittedName>
</protein>
<proteinExistence type="predicted"/>
<keyword evidence="1" id="KW-0175">Coiled coil</keyword>
<reference evidence="2" key="1">
    <citation type="submission" date="2018-05" db="EMBL/GenBank/DDBJ databases">
        <authorList>
            <person name="Lanie J.A."/>
            <person name="Ng W.-L."/>
            <person name="Kazmierczak K.M."/>
            <person name="Andrzejewski T.M."/>
            <person name="Davidsen T.M."/>
            <person name="Wayne K.J."/>
            <person name="Tettelin H."/>
            <person name="Glass J.I."/>
            <person name="Rusch D."/>
            <person name="Podicherti R."/>
            <person name="Tsui H.-C.T."/>
            <person name="Winkler M.E."/>
        </authorList>
    </citation>
    <scope>NUCLEOTIDE SEQUENCE</scope>
</reference>
<accession>A0A381YSI6</accession>
<dbReference type="AlphaFoldDB" id="A0A381YSI6"/>
<feature type="coiled-coil region" evidence="1">
    <location>
        <begin position="173"/>
        <end position="219"/>
    </location>
</feature>
<sequence length="532" mass="58811">MPVGIAELEQDGGWGLEGSRCVQIGDLDLSSWTGDEDPDEFWSGAVETTILNSGISSTDGEWCFKIDSGSSWNAFQLYALYEILGGSIWVTTERDGEYIATESSRRIPKEESEGEAALASMASFHVDNPGSVPDTSDLQGLVDGTPTGQGFENSLRGFEGYFEDEMAIREGDLGEAELALELEKDKLEEFRTDGDKEAAKETRKQIKLHERKVSDKRKALNDPKGYLLNPIGRYNANLALARKCSSRGSVKGGKKGIVIFVRHANYPEWLVEFLKEHRFGGFDKFAFIVGGINRTDIEQKSIQIHESAREHLDSERADSSRVVTSPDDVCFNIAPGQDVFEYSAEVTRILHGILKNNEGIDWSLEIAGPLAMLRPAIYQFAHVSKMPLLYVAREWGTEGGVHFTDATGDKHKLRIPNKDDVDSIRDSVAHENASRLIATAYKSHLNNPNSVIDTSHSKKNNVCPFYDLNKEQFPADHPLRYKQSSTADSQVHAVREGAKKAIELGSITKLETNQYAPNIRGIVAGALLVNLG</sequence>
<gene>
    <name evidence="2" type="ORF">METZ01_LOCUS132774</name>
</gene>
<evidence type="ECO:0000256" key="1">
    <source>
        <dbReference type="SAM" id="Coils"/>
    </source>
</evidence>